<evidence type="ECO:0000256" key="8">
    <source>
        <dbReference type="ARBA" id="ARBA00048090"/>
    </source>
</evidence>
<keyword evidence="5 9" id="KW-0547">Nucleotide-binding</keyword>
<gene>
    <name evidence="10" type="ORF">FPCIR_6572</name>
</gene>
<proteinExistence type="inferred from homology"/>
<dbReference type="NCBIfam" id="TIGR01313">
    <property type="entry name" value="therm_gnt_kin"/>
    <property type="match status" value="1"/>
</dbReference>
<dbReference type="GO" id="GO:0046316">
    <property type="term" value="F:gluconokinase activity"/>
    <property type="evidence" value="ECO:0007669"/>
    <property type="project" value="UniProtKB-EC"/>
</dbReference>
<dbReference type="PANTHER" id="PTHR43442:SF3">
    <property type="entry name" value="GLUCONOKINASE-RELATED"/>
    <property type="match status" value="1"/>
</dbReference>
<dbReference type="GO" id="GO:0005524">
    <property type="term" value="F:ATP binding"/>
    <property type="evidence" value="ECO:0007669"/>
    <property type="project" value="UniProtKB-KW"/>
</dbReference>
<dbReference type="InterPro" id="IPR027417">
    <property type="entry name" value="P-loop_NTPase"/>
</dbReference>
<name>A0A8H5P5V1_9HYPO</name>
<evidence type="ECO:0000313" key="10">
    <source>
        <dbReference type="EMBL" id="KAF5589943.1"/>
    </source>
</evidence>
<reference evidence="10 11" key="1">
    <citation type="submission" date="2020-05" db="EMBL/GenBank/DDBJ databases">
        <title>Identification and distribution of gene clusters putatively required for synthesis of sphingolipid metabolism inhibitors in phylogenetically diverse species of the filamentous fungus Fusarium.</title>
        <authorList>
            <person name="Kim H.-S."/>
            <person name="Busman M."/>
            <person name="Brown D.W."/>
            <person name="Divon H."/>
            <person name="Uhlig S."/>
            <person name="Proctor R.H."/>
        </authorList>
    </citation>
    <scope>NUCLEOTIDE SEQUENCE [LARGE SCALE GENOMIC DNA]</scope>
    <source>
        <strain evidence="10 11">NRRL 36939</strain>
    </source>
</reference>
<evidence type="ECO:0000256" key="5">
    <source>
        <dbReference type="ARBA" id="ARBA00022741"/>
    </source>
</evidence>
<comment type="catalytic activity">
    <reaction evidence="8 9">
        <text>D-gluconate + ATP = 6-phospho-D-gluconate + ADP + H(+)</text>
        <dbReference type="Rhea" id="RHEA:19433"/>
        <dbReference type="ChEBI" id="CHEBI:15378"/>
        <dbReference type="ChEBI" id="CHEBI:18391"/>
        <dbReference type="ChEBI" id="CHEBI:30616"/>
        <dbReference type="ChEBI" id="CHEBI:58759"/>
        <dbReference type="ChEBI" id="CHEBI:456216"/>
        <dbReference type="EC" id="2.7.1.12"/>
    </reaction>
</comment>
<evidence type="ECO:0000256" key="4">
    <source>
        <dbReference type="ARBA" id="ARBA00022679"/>
    </source>
</evidence>
<dbReference type="SUPFAM" id="SSF52540">
    <property type="entry name" value="P-loop containing nucleoside triphosphate hydrolases"/>
    <property type="match status" value="1"/>
</dbReference>
<evidence type="ECO:0000256" key="7">
    <source>
        <dbReference type="ARBA" id="ARBA00022840"/>
    </source>
</evidence>
<keyword evidence="4 9" id="KW-0808">Transferase</keyword>
<dbReference type="InterPro" id="IPR006001">
    <property type="entry name" value="Therm_gnt_kin"/>
</dbReference>
<dbReference type="Proteomes" id="UP000546213">
    <property type="component" value="Unassembled WGS sequence"/>
</dbReference>
<keyword evidence="7 9" id="KW-0067">ATP-binding</keyword>
<dbReference type="GO" id="GO:0005737">
    <property type="term" value="C:cytoplasm"/>
    <property type="evidence" value="ECO:0007669"/>
    <property type="project" value="TreeGrafter"/>
</dbReference>
<dbReference type="CDD" id="cd02021">
    <property type="entry name" value="GntK"/>
    <property type="match status" value="1"/>
</dbReference>
<dbReference type="OrthoDB" id="275177at2759"/>
<dbReference type="PANTHER" id="PTHR43442">
    <property type="entry name" value="GLUCONOKINASE-RELATED"/>
    <property type="match status" value="1"/>
</dbReference>
<evidence type="ECO:0000256" key="9">
    <source>
        <dbReference type="RuleBase" id="RU363066"/>
    </source>
</evidence>
<organism evidence="10 11">
    <name type="scientific">Fusarium pseudocircinatum</name>
    <dbReference type="NCBI Taxonomy" id="56676"/>
    <lineage>
        <taxon>Eukaryota</taxon>
        <taxon>Fungi</taxon>
        <taxon>Dikarya</taxon>
        <taxon>Ascomycota</taxon>
        <taxon>Pezizomycotina</taxon>
        <taxon>Sordariomycetes</taxon>
        <taxon>Hypocreomycetidae</taxon>
        <taxon>Hypocreales</taxon>
        <taxon>Nectriaceae</taxon>
        <taxon>Fusarium</taxon>
        <taxon>Fusarium fujikuroi species complex</taxon>
    </lineage>
</organism>
<dbReference type="Pfam" id="PF13671">
    <property type="entry name" value="AAA_33"/>
    <property type="match status" value="1"/>
</dbReference>
<dbReference type="Gene3D" id="3.40.50.300">
    <property type="entry name" value="P-loop containing nucleotide triphosphate hydrolases"/>
    <property type="match status" value="1"/>
</dbReference>
<dbReference type="GO" id="GO:0005975">
    <property type="term" value="P:carbohydrate metabolic process"/>
    <property type="evidence" value="ECO:0007669"/>
    <property type="project" value="InterPro"/>
</dbReference>
<keyword evidence="6 9" id="KW-0418">Kinase</keyword>
<protein>
    <recommendedName>
        <fullName evidence="3 9">Gluconokinase</fullName>
        <ecNumber evidence="3 9">2.7.1.12</ecNumber>
    </recommendedName>
</protein>
<evidence type="ECO:0000256" key="6">
    <source>
        <dbReference type="ARBA" id="ARBA00022777"/>
    </source>
</evidence>
<sequence>MTVQWLPKKTIFVVGGPAGCGKSTVATYLSQQAAIPYLEGDDFHTPNNIAKMRNGTPLTDTDRWDWLIILRNAATEQLKKSSAVIVTCSSLRRKYRDVFRVASYHDHDVQLCFIFLRVDEAHLQARVKARVGHYMKESMVRSQMECLEEPALDEVDVVTIDVQRDPAVVCVDALDGVNTRLHRLEKV</sequence>
<evidence type="ECO:0000256" key="2">
    <source>
        <dbReference type="ARBA" id="ARBA00008420"/>
    </source>
</evidence>
<evidence type="ECO:0000256" key="3">
    <source>
        <dbReference type="ARBA" id="ARBA00012054"/>
    </source>
</evidence>
<accession>A0A8H5P5V1</accession>
<dbReference type="EC" id="2.7.1.12" evidence="3 9"/>
<evidence type="ECO:0000256" key="1">
    <source>
        <dbReference type="ARBA" id="ARBA00004875"/>
    </source>
</evidence>
<comment type="caution">
    <text evidence="10">The sequence shown here is derived from an EMBL/GenBank/DDBJ whole genome shotgun (WGS) entry which is preliminary data.</text>
</comment>
<dbReference type="AlphaFoldDB" id="A0A8H5P5V1"/>
<dbReference type="UniPathway" id="UPA00792"/>
<comment type="pathway">
    <text evidence="1 9">Carbohydrate acid metabolism; D-gluconate degradation.</text>
</comment>
<evidence type="ECO:0000313" key="11">
    <source>
        <dbReference type="Proteomes" id="UP000546213"/>
    </source>
</evidence>
<keyword evidence="11" id="KW-1185">Reference proteome</keyword>
<comment type="similarity">
    <text evidence="2 9">Belongs to the gluconokinase GntK/GntV family.</text>
</comment>
<dbReference type="EMBL" id="JAAOAS010000147">
    <property type="protein sequence ID" value="KAF5589943.1"/>
    <property type="molecule type" value="Genomic_DNA"/>
</dbReference>